<accession>A0A7C8MFX8</accession>
<feature type="compositionally biased region" description="Low complexity" evidence="1">
    <location>
        <begin position="209"/>
        <end position="219"/>
    </location>
</feature>
<dbReference type="EMBL" id="JAADJZ010000019">
    <property type="protein sequence ID" value="KAF2868444.1"/>
    <property type="molecule type" value="Genomic_DNA"/>
</dbReference>
<feature type="region of interest" description="Disordered" evidence="1">
    <location>
        <begin position="294"/>
        <end position="422"/>
    </location>
</feature>
<gene>
    <name evidence="2" type="ORF">BDV95DRAFT_579861</name>
</gene>
<keyword evidence="3" id="KW-1185">Reference proteome</keyword>
<feature type="region of interest" description="Disordered" evidence="1">
    <location>
        <begin position="1"/>
        <end position="25"/>
    </location>
</feature>
<feature type="compositionally biased region" description="Low complexity" evidence="1">
    <location>
        <begin position="1"/>
        <end position="24"/>
    </location>
</feature>
<protein>
    <submittedName>
        <fullName evidence="2">Uncharacterized protein</fullName>
    </submittedName>
</protein>
<evidence type="ECO:0000313" key="3">
    <source>
        <dbReference type="Proteomes" id="UP000481861"/>
    </source>
</evidence>
<name>A0A7C8MFX8_9PLEO</name>
<organism evidence="2 3">
    <name type="scientific">Massariosphaeria phaeospora</name>
    <dbReference type="NCBI Taxonomy" id="100035"/>
    <lineage>
        <taxon>Eukaryota</taxon>
        <taxon>Fungi</taxon>
        <taxon>Dikarya</taxon>
        <taxon>Ascomycota</taxon>
        <taxon>Pezizomycotina</taxon>
        <taxon>Dothideomycetes</taxon>
        <taxon>Pleosporomycetidae</taxon>
        <taxon>Pleosporales</taxon>
        <taxon>Pleosporales incertae sedis</taxon>
        <taxon>Massariosphaeria</taxon>
    </lineage>
</organism>
<comment type="caution">
    <text evidence="2">The sequence shown here is derived from an EMBL/GenBank/DDBJ whole genome shotgun (WGS) entry which is preliminary data.</text>
</comment>
<feature type="compositionally biased region" description="Basic and acidic residues" evidence="1">
    <location>
        <begin position="377"/>
        <end position="387"/>
    </location>
</feature>
<evidence type="ECO:0000313" key="2">
    <source>
        <dbReference type="EMBL" id="KAF2868444.1"/>
    </source>
</evidence>
<evidence type="ECO:0000256" key="1">
    <source>
        <dbReference type="SAM" id="MobiDB-lite"/>
    </source>
</evidence>
<dbReference type="AlphaFoldDB" id="A0A7C8MFX8"/>
<feature type="region of interest" description="Disordered" evidence="1">
    <location>
        <begin position="163"/>
        <end position="222"/>
    </location>
</feature>
<dbReference type="Proteomes" id="UP000481861">
    <property type="component" value="Unassembled WGS sequence"/>
</dbReference>
<feature type="compositionally biased region" description="Polar residues" evidence="1">
    <location>
        <begin position="352"/>
        <end position="366"/>
    </location>
</feature>
<feature type="compositionally biased region" description="Low complexity" evidence="1">
    <location>
        <begin position="188"/>
        <end position="200"/>
    </location>
</feature>
<feature type="compositionally biased region" description="Low complexity" evidence="1">
    <location>
        <begin position="295"/>
        <end position="351"/>
    </location>
</feature>
<reference evidence="2 3" key="1">
    <citation type="submission" date="2020-01" db="EMBL/GenBank/DDBJ databases">
        <authorList>
            <consortium name="DOE Joint Genome Institute"/>
            <person name="Haridas S."/>
            <person name="Albert R."/>
            <person name="Binder M."/>
            <person name="Bloem J."/>
            <person name="Labutti K."/>
            <person name="Salamov A."/>
            <person name="Andreopoulos B."/>
            <person name="Baker S.E."/>
            <person name="Barry K."/>
            <person name="Bills G."/>
            <person name="Bluhm B.H."/>
            <person name="Cannon C."/>
            <person name="Castanera R."/>
            <person name="Culley D.E."/>
            <person name="Daum C."/>
            <person name="Ezra D."/>
            <person name="Gonzalez J.B."/>
            <person name="Henrissat B."/>
            <person name="Kuo A."/>
            <person name="Liang C."/>
            <person name="Lipzen A."/>
            <person name="Lutzoni F."/>
            <person name="Magnuson J."/>
            <person name="Mondo S."/>
            <person name="Nolan M."/>
            <person name="Ohm R."/>
            <person name="Pangilinan J."/>
            <person name="Park H.-J.H."/>
            <person name="Ramirez L."/>
            <person name="Alfaro M."/>
            <person name="Sun H."/>
            <person name="Tritt A."/>
            <person name="Yoshinaga Y."/>
            <person name="Zwiers L.-H.L."/>
            <person name="Turgeon B.G."/>
            <person name="Goodwin S.B."/>
            <person name="Spatafora J.W."/>
            <person name="Crous P.W."/>
            <person name="Grigoriev I.V."/>
        </authorList>
    </citation>
    <scope>NUCLEOTIDE SEQUENCE [LARGE SCALE GENOMIC DNA]</scope>
    <source>
        <strain evidence="2 3">CBS 611.86</strain>
    </source>
</reference>
<proteinExistence type="predicted"/>
<dbReference type="OrthoDB" id="445357at2759"/>
<sequence length="625" mass="67931">MSLGPFSSPSHSPSRSPQYSSAYSDEYESHEDGRFYRYKCRALSASHVESGYWLFAREGQGTDDLAAFLQGFGTPEQILLTQDRGEKLPRPVCNVRLRWVFGCQDTYQEDTDHHRPREGTAKQHLEEIYIERKLLGLSPSFGGETPVYSVDGGGRLLGYRQRRDSKQPAMAPPPVRHTDSAPQGDPITTGTGAASLASTGVQKARRKSSPTTPQSQTPPKDMYWQHYAPVDQSTANQIGVSQSTLYHWRSKAPAAVVSALSTSVTNAGQLRASANAPSTPGNTVQQNLTAQLPHSPYSTAMSSSGSPTPSSTSYVSPYESIQSQSPSSSVSSQHQYTSRTSSASPSVSTPSMETQSTRPSLPTSESAFARAGQKQSTEPRELSENSLKEQSSGNYGAEKDLKRSLTPSPEPEDDCPVAPTYDFDVLPTPPPSQIVEGAVLTPVKPALQRKKADFGGTAPYSPIASHNPSPTLSEEWRSYSVDAKDIKYDLADSTDPANALLFAPIPCVDCGETQGHKNDCRIAAIKPLDRPNALQLRQIAEAVHRFDPEQWRTHHPPIPPSPDLESPSTKIAGMAEIVRNEDSYKNDPDLHGLSDGPMLMLWAMKTSPNIKCEVIRHDEPGDAAA</sequence>